<dbReference type="EC" id="3.6.4.13" evidence="7"/>
<dbReference type="SUPFAM" id="SSF52540">
    <property type="entry name" value="P-loop containing nucleoside triphosphate hydrolases"/>
    <property type="match status" value="1"/>
</dbReference>
<keyword evidence="4" id="KW-0067">ATP-binding</keyword>
<keyword evidence="2 7" id="KW-0378">Hydrolase</keyword>
<evidence type="ECO:0000256" key="4">
    <source>
        <dbReference type="ARBA" id="ARBA00022840"/>
    </source>
</evidence>
<feature type="domain" description="Helicase ATP-binding" evidence="5">
    <location>
        <begin position="40"/>
        <end position="116"/>
    </location>
</feature>
<dbReference type="AlphaFoldDB" id="A0A3B1CTK6"/>
<dbReference type="EMBL" id="UOGE01000075">
    <property type="protein sequence ID" value="VAX22435.1"/>
    <property type="molecule type" value="Genomic_DNA"/>
</dbReference>
<dbReference type="GO" id="GO:0016787">
    <property type="term" value="F:hydrolase activity"/>
    <property type="evidence" value="ECO:0007669"/>
    <property type="project" value="UniProtKB-KW"/>
</dbReference>
<dbReference type="InterPro" id="IPR011545">
    <property type="entry name" value="DEAD/DEAH_box_helicase_dom"/>
</dbReference>
<keyword evidence="1" id="KW-0547">Nucleotide-binding</keyword>
<dbReference type="GO" id="GO:0003676">
    <property type="term" value="F:nucleic acid binding"/>
    <property type="evidence" value="ECO:0007669"/>
    <property type="project" value="InterPro"/>
</dbReference>
<keyword evidence="3 7" id="KW-0347">Helicase</keyword>
<feature type="domain" description="DEAD-box RNA helicase Q" evidence="6">
    <location>
        <begin position="9"/>
        <end position="37"/>
    </location>
</feature>
<sequence length="116" mass="12726">MTEPQEGIASFGQLDLGWEIQKALEKMGYLKPTPIQAMAIPAALEGRDIFGQARTGTGKTAAFAIPVLEGLTDRRPRYPKALILAPTRELATQIQDEMRKIGEFKKTRVMAVVGGR</sequence>
<evidence type="ECO:0000256" key="1">
    <source>
        <dbReference type="ARBA" id="ARBA00022741"/>
    </source>
</evidence>
<evidence type="ECO:0000313" key="7">
    <source>
        <dbReference type="EMBL" id="VAX22435.1"/>
    </source>
</evidence>
<gene>
    <name evidence="7" type="ORF">MNBD_NITROSPINAE02-764</name>
</gene>
<dbReference type="Gene3D" id="3.40.50.300">
    <property type="entry name" value="P-loop containing nucleotide triphosphate hydrolases"/>
    <property type="match status" value="1"/>
</dbReference>
<dbReference type="CDD" id="cd00268">
    <property type="entry name" value="DEADc"/>
    <property type="match status" value="1"/>
</dbReference>
<dbReference type="GO" id="GO:0003724">
    <property type="term" value="F:RNA helicase activity"/>
    <property type="evidence" value="ECO:0007669"/>
    <property type="project" value="UniProtKB-EC"/>
</dbReference>
<protein>
    <submittedName>
        <fullName evidence="7">DEAD-box ATP-dependent RNA helicase DeaD (= CshA)</fullName>
        <ecNumber evidence="7">3.6.4.13</ecNumber>
    </submittedName>
</protein>
<dbReference type="InterPro" id="IPR027417">
    <property type="entry name" value="P-loop_NTPase"/>
</dbReference>
<name>A0A3B1CTK6_9ZZZZ</name>
<evidence type="ECO:0000259" key="6">
    <source>
        <dbReference type="PROSITE" id="PS51195"/>
    </source>
</evidence>
<proteinExistence type="predicted"/>
<organism evidence="7">
    <name type="scientific">hydrothermal vent metagenome</name>
    <dbReference type="NCBI Taxonomy" id="652676"/>
    <lineage>
        <taxon>unclassified sequences</taxon>
        <taxon>metagenomes</taxon>
        <taxon>ecological metagenomes</taxon>
    </lineage>
</organism>
<dbReference type="GO" id="GO:0005829">
    <property type="term" value="C:cytosol"/>
    <property type="evidence" value="ECO:0007669"/>
    <property type="project" value="TreeGrafter"/>
</dbReference>
<feature type="non-terminal residue" evidence="7">
    <location>
        <position position="116"/>
    </location>
</feature>
<dbReference type="Pfam" id="PF00270">
    <property type="entry name" value="DEAD"/>
    <property type="match status" value="1"/>
</dbReference>
<dbReference type="InterPro" id="IPR014014">
    <property type="entry name" value="RNA_helicase_DEAD_Q_motif"/>
</dbReference>
<dbReference type="PROSITE" id="PS51192">
    <property type="entry name" value="HELICASE_ATP_BIND_1"/>
    <property type="match status" value="1"/>
</dbReference>
<dbReference type="InterPro" id="IPR044742">
    <property type="entry name" value="DEAD/DEAH_RhlB"/>
</dbReference>
<dbReference type="PANTHER" id="PTHR47959">
    <property type="entry name" value="ATP-DEPENDENT RNA HELICASE RHLE-RELATED"/>
    <property type="match status" value="1"/>
</dbReference>
<evidence type="ECO:0000256" key="3">
    <source>
        <dbReference type="ARBA" id="ARBA00022806"/>
    </source>
</evidence>
<dbReference type="PROSITE" id="PS51195">
    <property type="entry name" value="Q_MOTIF"/>
    <property type="match status" value="1"/>
</dbReference>
<dbReference type="GO" id="GO:0005524">
    <property type="term" value="F:ATP binding"/>
    <property type="evidence" value="ECO:0007669"/>
    <property type="project" value="UniProtKB-KW"/>
</dbReference>
<evidence type="ECO:0000259" key="5">
    <source>
        <dbReference type="PROSITE" id="PS51192"/>
    </source>
</evidence>
<dbReference type="PANTHER" id="PTHR47959:SF1">
    <property type="entry name" value="ATP-DEPENDENT RNA HELICASE DBPA"/>
    <property type="match status" value="1"/>
</dbReference>
<dbReference type="InterPro" id="IPR014001">
    <property type="entry name" value="Helicase_ATP-bd"/>
</dbReference>
<accession>A0A3B1CTK6</accession>
<reference evidence="7" key="1">
    <citation type="submission" date="2018-06" db="EMBL/GenBank/DDBJ databases">
        <authorList>
            <person name="Zhirakovskaya E."/>
        </authorList>
    </citation>
    <scope>NUCLEOTIDE SEQUENCE</scope>
</reference>
<dbReference type="InterPro" id="IPR050079">
    <property type="entry name" value="DEAD_box_RNA_helicase"/>
</dbReference>
<evidence type="ECO:0000256" key="2">
    <source>
        <dbReference type="ARBA" id="ARBA00022801"/>
    </source>
</evidence>